<proteinExistence type="predicted"/>
<sequence length="38" mass="4268">MAPKKPAASARKKQKTVASSSQQDFDASRFRGPEQFER</sequence>
<feature type="compositionally biased region" description="Basic and acidic residues" evidence="1">
    <location>
        <begin position="26"/>
        <end position="38"/>
    </location>
</feature>
<accession>A0A392UIF1</accession>
<dbReference type="Proteomes" id="UP000265520">
    <property type="component" value="Unassembled WGS sequence"/>
</dbReference>
<reference evidence="2 3" key="1">
    <citation type="journal article" date="2018" name="Front. Plant Sci.">
        <title>Red Clover (Trifolium pratense) and Zigzag Clover (T. medium) - A Picture of Genomic Similarities and Differences.</title>
        <authorList>
            <person name="Dluhosova J."/>
            <person name="Istvanek J."/>
            <person name="Nedelnik J."/>
            <person name="Repkova J."/>
        </authorList>
    </citation>
    <scope>NUCLEOTIDE SEQUENCE [LARGE SCALE GENOMIC DNA]</scope>
    <source>
        <strain evidence="3">cv. 10/8</strain>
        <tissue evidence="2">Leaf</tissue>
    </source>
</reference>
<evidence type="ECO:0000256" key="1">
    <source>
        <dbReference type="SAM" id="MobiDB-lite"/>
    </source>
</evidence>
<name>A0A392UIF1_9FABA</name>
<keyword evidence="3" id="KW-1185">Reference proteome</keyword>
<feature type="compositionally biased region" description="Polar residues" evidence="1">
    <location>
        <begin position="16"/>
        <end position="25"/>
    </location>
</feature>
<organism evidence="2 3">
    <name type="scientific">Trifolium medium</name>
    <dbReference type="NCBI Taxonomy" id="97028"/>
    <lineage>
        <taxon>Eukaryota</taxon>
        <taxon>Viridiplantae</taxon>
        <taxon>Streptophyta</taxon>
        <taxon>Embryophyta</taxon>
        <taxon>Tracheophyta</taxon>
        <taxon>Spermatophyta</taxon>
        <taxon>Magnoliopsida</taxon>
        <taxon>eudicotyledons</taxon>
        <taxon>Gunneridae</taxon>
        <taxon>Pentapetalae</taxon>
        <taxon>rosids</taxon>
        <taxon>fabids</taxon>
        <taxon>Fabales</taxon>
        <taxon>Fabaceae</taxon>
        <taxon>Papilionoideae</taxon>
        <taxon>50 kb inversion clade</taxon>
        <taxon>NPAAA clade</taxon>
        <taxon>Hologalegina</taxon>
        <taxon>IRL clade</taxon>
        <taxon>Trifolieae</taxon>
        <taxon>Trifolium</taxon>
    </lineage>
</organism>
<feature type="non-terminal residue" evidence="2">
    <location>
        <position position="38"/>
    </location>
</feature>
<evidence type="ECO:0000313" key="3">
    <source>
        <dbReference type="Proteomes" id="UP000265520"/>
    </source>
</evidence>
<evidence type="ECO:0000313" key="2">
    <source>
        <dbReference type="EMBL" id="MCI71525.1"/>
    </source>
</evidence>
<dbReference type="EMBL" id="LXQA010797853">
    <property type="protein sequence ID" value="MCI71525.1"/>
    <property type="molecule type" value="Genomic_DNA"/>
</dbReference>
<feature type="region of interest" description="Disordered" evidence="1">
    <location>
        <begin position="1"/>
        <end position="38"/>
    </location>
</feature>
<protein>
    <submittedName>
        <fullName evidence="2">Uncharacterized protein</fullName>
    </submittedName>
</protein>
<dbReference type="AlphaFoldDB" id="A0A392UIF1"/>
<comment type="caution">
    <text evidence="2">The sequence shown here is derived from an EMBL/GenBank/DDBJ whole genome shotgun (WGS) entry which is preliminary data.</text>
</comment>